<sequence>MDESQFKETLVERYLNNQATDQELEVFLELLKRGELDELVKDHMDREADNSEDTKTGFLDAGVFQPWAQWLNVAASLSLIFW</sequence>
<dbReference type="OrthoDB" id="964740at2"/>
<organism evidence="1 2">
    <name type="scientific">Spirosoma endophyticum</name>
    <dbReference type="NCBI Taxonomy" id="662367"/>
    <lineage>
        <taxon>Bacteria</taxon>
        <taxon>Pseudomonadati</taxon>
        <taxon>Bacteroidota</taxon>
        <taxon>Cytophagia</taxon>
        <taxon>Cytophagales</taxon>
        <taxon>Cytophagaceae</taxon>
        <taxon>Spirosoma</taxon>
    </lineage>
</organism>
<dbReference type="AlphaFoldDB" id="A0A1I2G3R4"/>
<name>A0A1I2G3R4_9BACT</name>
<evidence type="ECO:0000313" key="1">
    <source>
        <dbReference type="EMBL" id="SFF11271.1"/>
    </source>
</evidence>
<dbReference type="Proteomes" id="UP000198598">
    <property type="component" value="Unassembled WGS sequence"/>
</dbReference>
<dbReference type="STRING" id="662367.SAMN05216167_12920"/>
<keyword evidence="2" id="KW-1185">Reference proteome</keyword>
<dbReference type="EMBL" id="FOLQ01000029">
    <property type="protein sequence ID" value="SFF11271.1"/>
    <property type="molecule type" value="Genomic_DNA"/>
</dbReference>
<gene>
    <name evidence="1" type="ORF">SAMN05216167_12920</name>
</gene>
<reference evidence="1" key="1">
    <citation type="submission" date="2016-10" db="EMBL/GenBank/DDBJ databases">
        <authorList>
            <person name="de Groot N.N."/>
        </authorList>
    </citation>
    <scope>NUCLEOTIDE SEQUENCE [LARGE SCALE GENOMIC DNA]</scope>
    <source>
        <strain evidence="1">DSM 26130</strain>
    </source>
</reference>
<evidence type="ECO:0000313" key="2">
    <source>
        <dbReference type="Proteomes" id="UP000198598"/>
    </source>
</evidence>
<proteinExistence type="predicted"/>
<protein>
    <submittedName>
        <fullName evidence="1">Uncharacterized protein</fullName>
    </submittedName>
</protein>
<accession>A0A1I2G3R4</accession>
<dbReference type="RefSeq" id="WP_093834102.1">
    <property type="nucleotide sequence ID" value="NZ_FOLQ01000029.1"/>
</dbReference>